<dbReference type="eggNOG" id="COG0647">
    <property type="taxonomic scope" value="Bacteria"/>
</dbReference>
<accession>E6S8U0</accession>
<protein>
    <submittedName>
        <fullName evidence="1">HAD-superfamily hydrolase, subfamily IIA</fullName>
    </submittedName>
</protein>
<dbReference type="KEGG" id="ica:Intca_1564"/>
<dbReference type="GO" id="GO:0016791">
    <property type="term" value="F:phosphatase activity"/>
    <property type="evidence" value="ECO:0007669"/>
    <property type="project" value="TreeGrafter"/>
</dbReference>
<dbReference type="InterPro" id="IPR023214">
    <property type="entry name" value="HAD_sf"/>
</dbReference>
<dbReference type="RefSeq" id="WP_013492392.1">
    <property type="nucleotide sequence ID" value="NC_014830.1"/>
</dbReference>
<dbReference type="InterPro" id="IPR036412">
    <property type="entry name" value="HAD-like_sf"/>
</dbReference>
<dbReference type="EMBL" id="CP002343">
    <property type="protein sequence ID" value="ADU48077.1"/>
    <property type="molecule type" value="Genomic_DNA"/>
</dbReference>
<dbReference type="Gene3D" id="3.40.50.1000">
    <property type="entry name" value="HAD superfamily/HAD-like"/>
    <property type="match status" value="2"/>
</dbReference>
<dbReference type="InterPro" id="IPR006357">
    <property type="entry name" value="HAD-SF_hydro_IIA"/>
</dbReference>
<dbReference type="AlphaFoldDB" id="E6S8U0"/>
<gene>
    <name evidence="1" type="ordered locus">Intca_1564</name>
</gene>
<dbReference type="PANTHER" id="PTHR19288">
    <property type="entry name" value="4-NITROPHENYLPHOSPHATASE-RELATED"/>
    <property type="match status" value="1"/>
</dbReference>
<dbReference type="GO" id="GO:0005737">
    <property type="term" value="C:cytoplasm"/>
    <property type="evidence" value="ECO:0007669"/>
    <property type="project" value="TreeGrafter"/>
</dbReference>
<reference evidence="1 2" key="1">
    <citation type="journal article" date="2010" name="Stand. Genomic Sci.">
        <title>Complete genome sequence of Intrasporangium calvum type strain (7 KIP).</title>
        <authorList>
            <person name="Del Rio T.G."/>
            <person name="Chertkov O."/>
            <person name="Yasawong M."/>
            <person name="Lucas S."/>
            <person name="Deshpande S."/>
            <person name="Cheng J.F."/>
            <person name="Detter C."/>
            <person name="Tapia R."/>
            <person name="Han C."/>
            <person name="Goodwin L."/>
            <person name="Pitluck S."/>
            <person name="Liolios K."/>
            <person name="Ivanova N."/>
            <person name="Mavromatis K."/>
            <person name="Pati A."/>
            <person name="Chen A."/>
            <person name="Palaniappan K."/>
            <person name="Land M."/>
            <person name="Hauser L."/>
            <person name="Chang Y.J."/>
            <person name="Jeffries C.D."/>
            <person name="Rohde M."/>
            <person name="Pukall R."/>
            <person name="Sikorski J."/>
            <person name="Goker M."/>
            <person name="Woyke T."/>
            <person name="Bristow J."/>
            <person name="Eisen J.A."/>
            <person name="Markowitz V."/>
            <person name="Hugenholtz P."/>
            <person name="Kyrpides N.C."/>
            <person name="Klenk H.P."/>
            <person name="Lapidus A."/>
        </authorList>
    </citation>
    <scope>NUCLEOTIDE SEQUENCE [LARGE SCALE GENOMIC DNA]</scope>
    <source>
        <strain evidence="2">ATCC 23552 / DSM 43043 / JCM 3097 / NBRC 12989 / 7 KIP</strain>
    </source>
</reference>
<organism evidence="1 2">
    <name type="scientific">Intrasporangium calvum (strain ATCC 23552 / DSM 43043 / JCM 3097 / NBRC 12989 / NCIMB 10167 / NRRL B-3866 / 7 KIP)</name>
    <dbReference type="NCBI Taxonomy" id="710696"/>
    <lineage>
        <taxon>Bacteria</taxon>
        <taxon>Bacillati</taxon>
        <taxon>Actinomycetota</taxon>
        <taxon>Actinomycetes</taxon>
        <taxon>Micrococcales</taxon>
        <taxon>Intrasporangiaceae</taxon>
        <taxon>Intrasporangium</taxon>
    </lineage>
</organism>
<evidence type="ECO:0000313" key="2">
    <source>
        <dbReference type="Proteomes" id="UP000008914"/>
    </source>
</evidence>
<keyword evidence="2" id="KW-1185">Reference proteome</keyword>
<dbReference type="Pfam" id="PF13242">
    <property type="entry name" value="Hydrolase_like"/>
    <property type="match status" value="1"/>
</dbReference>
<dbReference type="PANTHER" id="PTHR19288:SF95">
    <property type="entry name" value="D-GLYCEROL 3-PHOSPHATE PHOSPHATASE"/>
    <property type="match status" value="1"/>
</dbReference>
<dbReference type="Pfam" id="PF13344">
    <property type="entry name" value="Hydrolase_6"/>
    <property type="match status" value="1"/>
</dbReference>
<dbReference type="HOGENOM" id="CLU_043473_1_0_11"/>
<dbReference type="Proteomes" id="UP000008914">
    <property type="component" value="Chromosome"/>
</dbReference>
<dbReference type="SUPFAM" id="SSF56784">
    <property type="entry name" value="HAD-like"/>
    <property type="match status" value="1"/>
</dbReference>
<proteinExistence type="predicted"/>
<name>E6S8U0_INTC7</name>
<dbReference type="STRING" id="710696.Intca_1564"/>
<dbReference type="NCBIfam" id="TIGR01460">
    <property type="entry name" value="HAD-SF-IIA"/>
    <property type="match status" value="1"/>
</dbReference>
<keyword evidence="1" id="KW-0378">Hydrolase</keyword>
<sequence>MTELGSPSPDRAAAPVPSALARGRAGALSAAYSGLVCDLDGVVYRGVDAVPGAPEVLRRLTAHGMAIVYATNNASRLPSEVAEHLVSLGVPASAADVVTSAQAGAAELAASFPRGSRVLALGGPGVAAALREVGLTAVPPEAADAGAPVAAVLQGLGRQLRVRDFETAARHVTDGAVWVATNTDATLPVEWGHAPGNGAYVALLAQATGREPLVVGKPYAPLYQASVDRIGTRPEATLAVGDRLDTDIAGALSAGLDAAWVLTGVHRPSDLVRQPELGPPTWVIGALTELEQPYAAVLASADGFSCGGGYVQATQSGLEVAGGSATPVELVRAGLAALLDRTARGLLEPEDAVRVAGELDAWLDGSPPQ</sequence>
<evidence type="ECO:0000313" key="1">
    <source>
        <dbReference type="EMBL" id="ADU48077.1"/>
    </source>
</evidence>